<gene>
    <name evidence="2" type="ORF">H1R13_16440</name>
</gene>
<protein>
    <submittedName>
        <fullName evidence="2">DUF397 domain-containing protein</fullName>
    </submittedName>
</protein>
<dbReference type="EMBL" id="JACMHY010000006">
    <property type="protein sequence ID" value="MBC2866508.1"/>
    <property type="molecule type" value="Genomic_DNA"/>
</dbReference>
<sequence>MAGREPSGRVWVRSSYSGEAGNCVEVAFGSGGDRALVRDSKRPSGAERDAVLAFRRQAWCGFLAGLGDPGAGCS</sequence>
<dbReference type="InterPro" id="IPR007278">
    <property type="entry name" value="DUF397"/>
</dbReference>
<reference evidence="2 3" key="1">
    <citation type="submission" date="2020-08" db="EMBL/GenBank/DDBJ databases">
        <title>Whole-Genome Sequence of French Clinical Streptomyces mexicanus Strain Q0842.</title>
        <authorList>
            <person name="Boxberger M."/>
            <person name="La Scola B."/>
        </authorList>
    </citation>
    <scope>NUCLEOTIDE SEQUENCE [LARGE SCALE GENOMIC DNA]</scope>
    <source>
        <strain evidence="2 3">Marseille-Q0842</strain>
    </source>
</reference>
<feature type="domain" description="DUF397" evidence="1">
    <location>
        <begin position="10"/>
        <end position="66"/>
    </location>
</feature>
<evidence type="ECO:0000259" key="1">
    <source>
        <dbReference type="Pfam" id="PF04149"/>
    </source>
</evidence>
<comment type="caution">
    <text evidence="2">The sequence shown here is derived from an EMBL/GenBank/DDBJ whole genome shotgun (WGS) entry which is preliminary data.</text>
</comment>
<proteinExistence type="predicted"/>
<evidence type="ECO:0000313" key="2">
    <source>
        <dbReference type="EMBL" id="MBC2866508.1"/>
    </source>
</evidence>
<keyword evidence="3" id="KW-1185">Reference proteome</keyword>
<dbReference type="Pfam" id="PF04149">
    <property type="entry name" value="DUF397"/>
    <property type="match status" value="1"/>
</dbReference>
<evidence type="ECO:0000313" key="3">
    <source>
        <dbReference type="Proteomes" id="UP000517694"/>
    </source>
</evidence>
<dbReference type="Proteomes" id="UP000517694">
    <property type="component" value="Unassembled WGS sequence"/>
</dbReference>
<organism evidence="2 3">
    <name type="scientific">Streptomyces mexicanus</name>
    <dbReference type="NCBI Taxonomy" id="178566"/>
    <lineage>
        <taxon>Bacteria</taxon>
        <taxon>Bacillati</taxon>
        <taxon>Actinomycetota</taxon>
        <taxon>Actinomycetes</taxon>
        <taxon>Kitasatosporales</taxon>
        <taxon>Streptomycetaceae</taxon>
        <taxon>Streptomyces</taxon>
    </lineage>
</organism>
<name>A0A7X1I2K6_9ACTN</name>
<dbReference type="OrthoDB" id="4263035at2"/>
<accession>A0A7X1I2K6</accession>
<dbReference type="AlphaFoldDB" id="A0A7X1I2K6"/>